<feature type="signal peptide" evidence="2">
    <location>
        <begin position="1"/>
        <end position="20"/>
    </location>
</feature>
<dbReference type="RefSeq" id="WP_171326807.1">
    <property type="nucleotide sequence ID" value="NZ_JABFBC010000003.1"/>
</dbReference>
<organism evidence="3 4">
    <name type="scientific">Halovulum dunhuangense</name>
    <dbReference type="NCBI Taxonomy" id="1505036"/>
    <lineage>
        <taxon>Bacteria</taxon>
        <taxon>Pseudomonadati</taxon>
        <taxon>Pseudomonadota</taxon>
        <taxon>Alphaproteobacteria</taxon>
        <taxon>Rhodobacterales</taxon>
        <taxon>Paracoccaceae</taxon>
        <taxon>Halovulum</taxon>
    </lineage>
</organism>
<sequence length="158" mass="15760">MKRLLLVTAFWAGAAGLAPAASFNAPATGTATETSIAYQVSDGHVVVHNMSQYTAMLTADPENPMNGAAGPCFGVIEFRQGAVSGGGKCVYTDQGGDHMVIGWAATAVAETGATTGTWTLEGGSGKYLGSSGGGAFQTTGPGPDGTETNAITGEITLP</sequence>
<feature type="region of interest" description="Disordered" evidence="1">
    <location>
        <begin position="138"/>
        <end position="158"/>
    </location>
</feature>
<dbReference type="EMBL" id="JABFBC010000003">
    <property type="protein sequence ID" value="NNU81953.1"/>
    <property type="molecule type" value="Genomic_DNA"/>
</dbReference>
<comment type="caution">
    <text evidence="3">The sequence shown here is derived from an EMBL/GenBank/DDBJ whole genome shotgun (WGS) entry which is preliminary data.</text>
</comment>
<gene>
    <name evidence="3" type="ORF">HMH01_16065</name>
</gene>
<dbReference type="AlphaFoldDB" id="A0A849L6S7"/>
<name>A0A849L6S7_9RHOB</name>
<protein>
    <submittedName>
        <fullName evidence="3">Uncharacterized protein</fullName>
    </submittedName>
</protein>
<dbReference type="Proteomes" id="UP000572377">
    <property type="component" value="Unassembled WGS sequence"/>
</dbReference>
<evidence type="ECO:0000313" key="4">
    <source>
        <dbReference type="Proteomes" id="UP000572377"/>
    </source>
</evidence>
<accession>A0A849L6S7</accession>
<reference evidence="3 4" key="1">
    <citation type="submission" date="2020-05" db="EMBL/GenBank/DDBJ databases">
        <title>Gimesia benthica sp. nov., a novel planctomycete isolated from a deep-sea water sample of the Northwest Indian Ocean.</title>
        <authorList>
            <person name="Wang J."/>
            <person name="Ruan C."/>
            <person name="Song L."/>
            <person name="Zhu Y."/>
            <person name="Li A."/>
            <person name="Zheng X."/>
            <person name="Wang L."/>
            <person name="Lu Z."/>
            <person name="Huang Y."/>
            <person name="Du W."/>
            <person name="Zhou Y."/>
            <person name="Huang L."/>
            <person name="Dai X."/>
        </authorList>
    </citation>
    <scope>NUCLEOTIDE SEQUENCE [LARGE SCALE GENOMIC DNA]</scope>
    <source>
        <strain evidence="3 4">YYQ-30</strain>
    </source>
</reference>
<evidence type="ECO:0000256" key="2">
    <source>
        <dbReference type="SAM" id="SignalP"/>
    </source>
</evidence>
<feature type="compositionally biased region" description="Polar residues" evidence="1">
    <location>
        <begin position="138"/>
        <end position="151"/>
    </location>
</feature>
<keyword evidence="2" id="KW-0732">Signal</keyword>
<feature type="chain" id="PRO_5032475314" evidence="2">
    <location>
        <begin position="21"/>
        <end position="158"/>
    </location>
</feature>
<proteinExistence type="predicted"/>
<keyword evidence="4" id="KW-1185">Reference proteome</keyword>
<evidence type="ECO:0000313" key="3">
    <source>
        <dbReference type="EMBL" id="NNU81953.1"/>
    </source>
</evidence>
<evidence type="ECO:0000256" key="1">
    <source>
        <dbReference type="SAM" id="MobiDB-lite"/>
    </source>
</evidence>